<dbReference type="Proteomes" id="UP000011713">
    <property type="component" value="Unassembled WGS sequence"/>
</dbReference>
<dbReference type="HOGENOM" id="CLU_2364131_0_0_1"/>
<accession>M4BBC7</accession>
<evidence type="ECO:0000256" key="1">
    <source>
        <dbReference type="SAM" id="SignalP"/>
    </source>
</evidence>
<feature type="chain" id="PRO_5004048593" description="RxLR effector candidate protein" evidence="1">
    <location>
        <begin position="24"/>
        <end position="96"/>
    </location>
</feature>
<dbReference type="VEuPathDB" id="FungiDB:HpaG803589"/>
<organism evidence="2 3">
    <name type="scientific">Hyaloperonospora arabidopsidis (strain Emoy2)</name>
    <name type="common">Downy mildew agent</name>
    <name type="synonym">Peronospora arabidopsidis</name>
    <dbReference type="NCBI Taxonomy" id="559515"/>
    <lineage>
        <taxon>Eukaryota</taxon>
        <taxon>Sar</taxon>
        <taxon>Stramenopiles</taxon>
        <taxon>Oomycota</taxon>
        <taxon>Peronosporomycetes</taxon>
        <taxon>Peronosporales</taxon>
        <taxon>Peronosporaceae</taxon>
        <taxon>Hyaloperonospora</taxon>
    </lineage>
</organism>
<sequence>MKSNRDLLQGLTILNTVLLLTFTDYLNKVCPVTPCVQSTQGLTSHIVRACPVTGPTCLHCARISFPTLTPIQKVSSVQPMIRNTSPLINLNSKTNK</sequence>
<evidence type="ECO:0008006" key="4">
    <source>
        <dbReference type="Google" id="ProtNLM"/>
    </source>
</evidence>
<reference evidence="3" key="1">
    <citation type="journal article" date="2010" name="Science">
        <title>Signatures of adaptation to obligate biotrophy in the Hyaloperonospora arabidopsidis genome.</title>
        <authorList>
            <person name="Baxter L."/>
            <person name="Tripathy S."/>
            <person name="Ishaque N."/>
            <person name="Boot N."/>
            <person name="Cabral A."/>
            <person name="Kemen E."/>
            <person name="Thines M."/>
            <person name="Ah-Fong A."/>
            <person name="Anderson R."/>
            <person name="Badejoko W."/>
            <person name="Bittner-Eddy P."/>
            <person name="Boore J.L."/>
            <person name="Chibucos M.C."/>
            <person name="Coates M."/>
            <person name="Dehal P."/>
            <person name="Delehaunty K."/>
            <person name="Dong S."/>
            <person name="Downton P."/>
            <person name="Dumas B."/>
            <person name="Fabro G."/>
            <person name="Fronick C."/>
            <person name="Fuerstenberg S.I."/>
            <person name="Fulton L."/>
            <person name="Gaulin E."/>
            <person name="Govers F."/>
            <person name="Hughes L."/>
            <person name="Humphray S."/>
            <person name="Jiang R.H."/>
            <person name="Judelson H."/>
            <person name="Kamoun S."/>
            <person name="Kyung K."/>
            <person name="Meijer H."/>
            <person name="Minx P."/>
            <person name="Morris P."/>
            <person name="Nelson J."/>
            <person name="Phuntumart V."/>
            <person name="Qutob D."/>
            <person name="Rehmany A."/>
            <person name="Rougon-Cardoso A."/>
            <person name="Ryden P."/>
            <person name="Torto-Alalibo T."/>
            <person name="Studholme D."/>
            <person name="Wang Y."/>
            <person name="Win J."/>
            <person name="Wood J."/>
            <person name="Clifton S.W."/>
            <person name="Rogers J."/>
            <person name="Van den Ackerveken G."/>
            <person name="Jones J.D."/>
            <person name="McDowell J.M."/>
            <person name="Beynon J."/>
            <person name="Tyler B.M."/>
        </authorList>
    </citation>
    <scope>NUCLEOTIDE SEQUENCE [LARGE SCALE GENOMIC DNA]</scope>
    <source>
        <strain evidence="3">Emoy2</strain>
    </source>
</reference>
<evidence type="ECO:0000313" key="3">
    <source>
        <dbReference type="Proteomes" id="UP000011713"/>
    </source>
</evidence>
<evidence type="ECO:0000313" key="2">
    <source>
        <dbReference type="EnsemblProtists" id="HpaP803589"/>
    </source>
</evidence>
<dbReference type="InParanoid" id="M4BBC7"/>
<reference evidence="2" key="2">
    <citation type="submission" date="2015-06" db="UniProtKB">
        <authorList>
            <consortium name="EnsemblProtists"/>
        </authorList>
    </citation>
    <scope>IDENTIFICATION</scope>
    <source>
        <strain evidence="2">Emoy2</strain>
    </source>
</reference>
<feature type="signal peptide" evidence="1">
    <location>
        <begin position="1"/>
        <end position="23"/>
    </location>
</feature>
<protein>
    <recommendedName>
        <fullName evidence="4">RxLR effector candidate protein</fullName>
    </recommendedName>
</protein>
<proteinExistence type="predicted"/>
<dbReference type="EMBL" id="JH598095">
    <property type="status" value="NOT_ANNOTATED_CDS"/>
    <property type="molecule type" value="Genomic_DNA"/>
</dbReference>
<dbReference type="EnsemblProtists" id="HpaT803589">
    <property type="protein sequence ID" value="HpaP803589"/>
    <property type="gene ID" value="HpaG803589"/>
</dbReference>
<name>M4BBC7_HYAAE</name>
<dbReference type="AlphaFoldDB" id="M4BBC7"/>
<keyword evidence="3" id="KW-1185">Reference proteome</keyword>
<keyword evidence="1" id="KW-0732">Signal</keyword>